<evidence type="ECO:0000313" key="3">
    <source>
        <dbReference type="Proteomes" id="UP001159363"/>
    </source>
</evidence>
<keyword evidence="3" id="KW-1185">Reference proteome</keyword>
<keyword evidence="1" id="KW-0812">Transmembrane</keyword>
<evidence type="ECO:0000256" key="1">
    <source>
        <dbReference type="SAM" id="Phobius"/>
    </source>
</evidence>
<protein>
    <submittedName>
        <fullName evidence="2">Uncharacterized protein</fullName>
    </submittedName>
</protein>
<dbReference type="Proteomes" id="UP001159363">
    <property type="component" value="Chromosome 2"/>
</dbReference>
<keyword evidence="1" id="KW-0472">Membrane</keyword>
<organism evidence="2 3">
    <name type="scientific">Dryococelus australis</name>
    <dbReference type="NCBI Taxonomy" id="614101"/>
    <lineage>
        <taxon>Eukaryota</taxon>
        <taxon>Metazoa</taxon>
        <taxon>Ecdysozoa</taxon>
        <taxon>Arthropoda</taxon>
        <taxon>Hexapoda</taxon>
        <taxon>Insecta</taxon>
        <taxon>Pterygota</taxon>
        <taxon>Neoptera</taxon>
        <taxon>Polyneoptera</taxon>
        <taxon>Phasmatodea</taxon>
        <taxon>Verophasmatodea</taxon>
        <taxon>Anareolatae</taxon>
        <taxon>Phasmatidae</taxon>
        <taxon>Eurycanthinae</taxon>
        <taxon>Dryococelus</taxon>
    </lineage>
</organism>
<dbReference type="EMBL" id="JARBHB010000002">
    <property type="protein sequence ID" value="KAJ8892942.1"/>
    <property type="molecule type" value="Genomic_DNA"/>
</dbReference>
<keyword evidence="1" id="KW-1133">Transmembrane helix</keyword>
<evidence type="ECO:0000313" key="2">
    <source>
        <dbReference type="EMBL" id="KAJ8892942.1"/>
    </source>
</evidence>
<comment type="caution">
    <text evidence="2">The sequence shown here is derived from an EMBL/GenBank/DDBJ whole genome shotgun (WGS) entry which is preliminary data.</text>
</comment>
<gene>
    <name evidence="2" type="ORF">PR048_005523</name>
</gene>
<reference evidence="2 3" key="1">
    <citation type="submission" date="2023-02" db="EMBL/GenBank/DDBJ databases">
        <title>LHISI_Scaffold_Assembly.</title>
        <authorList>
            <person name="Stuart O.P."/>
            <person name="Cleave R."/>
            <person name="Magrath M.J.L."/>
            <person name="Mikheyev A.S."/>
        </authorList>
    </citation>
    <scope>NUCLEOTIDE SEQUENCE [LARGE SCALE GENOMIC DNA]</scope>
    <source>
        <strain evidence="2">Daus_M_001</strain>
        <tissue evidence="2">Leg muscle</tissue>
    </source>
</reference>
<feature type="transmembrane region" description="Helical" evidence="1">
    <location>
        <begin position="12"/>
        <end position="32"/>
    </location>
</feature>
<sequence length="216" mass="25022">MTTHEAKSLANLIKYYTFLSSLVIWYDVLLHINVVSKSLQSITTDVSDAICMIRKTKEYFEKSRTEDKFKSYLINSKELASELELEDMTIGGTITARRWKKPKQFTYKGEDEPVRDPKQRYKVEFYFHLLDIIIASLDERLTQLKSHSDSFDFLYDISSLKDIPRDVHSKKFSKLSTILQDDSKDLNSDKLCDELKVLSTLVTPGIGLAETLKFIE</sequence>
<proteinExistence type="predicted"/>
<name>A0ABQ9I901_9NEOP</name>
<accession>A0ABQ9I901</accession>